<evidence type="ECO:0000259" key="3">
    <source>
        <dbReference type="Pfam" id="PF00149"/>
    </source>
</evidence>
<feature type="region of interest" description="Disordered" evidence="2">
    <location>
        <begin position="1"/>
        <end position="23"/>
    </location>
</feature>
<dbReference type="GO" id="GO:0004527">
    <property type="term" value="F:exonuclease activity"/>
    <property type="evidence" value="ECO:0007669"/>
    <property type="project" value="UniProtKB-KW"/>
</dbReference>
<evidence type="ECO:0000256" key="1">
    <source>
        <dbReference type="ARBA" id="ARBA00022801"/>
    </source>
</evidence>
<dbReference type="Pfam" id="PF00149">
    <property type="entry name" value="Metallophos"/>
    <property type="match status" value="1"/>
</dbReference>
<dbReference type="InterPro" id="IPR029052">
    <property type="entry name" value="Metallo-depent_PP-like"/>
</dbReference>
<keyword evidence="5" id="KW-1185">Reference proteome</keyword>
<dbReference type="Gene3D" id="3.60.21.10">
    <property type="match status" value="1"/>
</dbReference>
<keyword evidence="4" id="KW-0540">Nuclease</keyword>
<feature type="domain" description="Calcineurin-like phosphoesterase" evidence="3">
    <location>
        <begin position="38"/>
        <end position="197"/>
    </location>
</feature>
<reference evidence="4 5" key="1">
    <citation type="submission" date="2017-06" db="EMBL/GenBank/DDBJ databases">
        <authorList>
            <person name="Kim H.J."/>
            <person name="Triplett B.A."/>
        </authorList>
    </citation>
    <scope>NUCLEOTIDE SEQUENCE [LARGE SCALE GENOMIC DNA]</scope>
    <source>
        <strain evidence="4 5">DSM 29052</strain>
    </source>
</reference>
<name>A0A238XNN9_9RHOB</name>
<dbReference type="InterPro" id="IPR004843">
    <property type="entry name" value="Calcineurin-like_PHP"/>
</dbReference>
<proteinExistence type="predicted"/>
<evidence type="ECO:0000256" key="2">
    <source>
        <dbReference type="SAM" id="MobiDB-lite"/>
    </source>
</evidence>
<gene>
    <name evidence="4" type="ORF">SAMN06265370_11270</name>
</gene>
<protein>
    <submittedName>
        <fullName evidence="4">DNA repair exonuclease SbcCD nuclease subunit</fullName>
    </submittedName>
</protein>
<dbReference type="InterPro" id="IPR014577">
    <property type="entry name" value="UCP033093_metalloPase"/>
</dbReference>
<organism evidence="4 5">
    <name type="scientific">Puniceibacterium sediminis</name>
    <dbReference type="NCBI Taxonomy" id="1608407"/>
    <lineage>
        <taxon>Bacteria</taxon>
        <taxon>Pseudomonadati</taxon>
        <taxon>Pseudomonadota</taxon>
        <taxon>Alphaproteobacteria</taxon>
        <taxon>Rhodobacterales</taxon>
        <taxon>Paracoccaceae</taxon>
        <taxon>Puniceibacterium</taxon>
    </lineage>
</organism>
<dbReference type="PANTHER" id="PTHR30337">
    <property type="entry name" value="COMPONENT OF ATP-DEPENDENT DSDNA EXONUCLEASE"/>
    <property type="match status" value="1"/>
</dbReference>
<evidence type="ECO:0000313" key="5">
    <source>
        <dbReference type="Proteomes" id="UP000198417"/>
    </source>
</evidence>
<keyword evidence="1" id="KW-0378">Hydrolase</keyword>
<dbReference type="SUPFAM" id="SSF56300">
    <property type="entry name" value="Metallo-dependent phosphatases"/>
    <property type="match status" value="1"/>
</dbReference>
<keyword evidence="4" id="KW-0269">Exonuclease</keyword>
<evidence type="ECO:0000313" key="4">
    <source>
        <dbReference type="EMBL" id="SNR60557.1"/>
    </source>
</evidence>
<dbReference type="EMBL" id="FZNN01000012">
    <property type="protein sequence ID" value="SNR60557.1"/>
    <property type="molecule type" value="Genomic_DNA"/>
</dbReference>
<dbReference type="AlphaFoldDB" id="A0A238XNN9"/>
<dbReference type="Proteomes" id="UP000198417">
    <property type="component" value="Unassembled WGS sequence"/>
</dbReference>
<dbReference type="CDD" id="cd00840">
    <property type="entry name" value="MPP_Mre11_N"/>
    <property type="match status" value="1"/>
</dbReference>
<accession>A0A238XNN9</accession>
<sequence length="405" mass="43844">MAFRRPAARPKMPIPITPPQGRHCGNAYPTRPKDWRMIRFLHASDLHLGKPFGRFPEDVRHRLRQARQDCIARLADAARAGGATHILLAGDTFDAETPQRSTLRQAMNAMAAAPDLTWVLMPGNHDHLKASEIWAVLARERPQNVILALEPVPMPMGDAAMLLPAPCTAKAPGRDLSEWMDSADTGTAIRIGLAHGSIREFAGADNLSDTGSGVIAPDRAARAGLDYLGFGDWHGRIEVTPNTWYSGTPEPDSFKPHRPAGALLVTVAGQGARPVVQEVETGEIAWHRPMLDLLDGDDAAQRLADTLPDLARRDRTLIDIRPTGHTGLAANAALVQAITDVTPDFLWADSDLTALAVTHDLTDLSQIDDRGAVRDAAEALAKAADTDPAAAMALRRLYSYAQELK</sequence>
<dbReference type="PIRSF" id="PIRSF033093">
    <property type="entry name" value="UCP_ML1119"/>
    <property type="match status" value="1"/>
</dbReference>
<dbReference type="InterPro" id="IPR041796">
    <property type="entry name" value="Mre11_N"/>
</dbReference>
<dbReference type="InterPro" id="IPR050535">
    <property type="entry name" value="DNA_Repair-Maintenance_Comp"/>
</dbReference>